<proteinExistence type="predicted"/>
<evidence type="ECO:0000313" key="2">
    <source>
        <dbReference type="Proteomes" id="UP000242310"/>
    </source>
</evidence>
<sequence length="126" mass="14424">MGQYNVDKVEYENGTYYMYTKEGTEEEIQQLQPTERLLTDSNDLAFVYIMDGDGFIQVRLPESVWPQIEKSRAERVPFVFAAAPEVELTGFHEELDFLLHNIPGNNNYGEEMEQAVTAAFSEAADM</sequence>
<keyword evidence="2" id="KW-1185">Reference proteome</keyword>
<dbReference type="OrthoDB" id="2966478at2"/>
<dbReference type="Proteomes" id="UP000242310">
    <property type="component" value="Unassembled WGS sequence"/>
</dbReference>
<organism evidence="1 2">
    <name type="scientific">Salsuginibacillus halophilus</name>
    <dbReference type="NCBI Taxonomy" id="517424"/>
    <lineage>
        <taxon>Bacteria</taxon>
        <taxon>Bacillati</taxon>
        <taxon>Bacillota</taxon>
        <taxon>Bacilli</taxon>
        <taxon>Bacillales</taxon>
        <taxon>Bacillaceae</taxon>
        <taxon>Salsuginibacillus</taxon>
    </lineage>
</organism>
<protein>
    <submittedName>
        <fullName evidence="1">Uncharacterized protein</fullName>
    </submittedName>
</protein>
<dbReference type="RefSeq" id="WP_106587625.1">
    <property type="nucleotide sequence ID" value="NZ_PYAV01000002.1"/>
</dbReference>
<dbReference type="AlphaFoldDB" id="A0A2P8HXE8"/>
<evidence type="ECO:0000313" key="1">
    <source>
        <dbReference type="EMBL" id="PSL50906.1"/>
    </source>
</evidence>
<dbReference type="Pfam" id="PF19785">
    <property type="entry name" value="UPF0738"/>
    <property type="match status" value="1"/>
</dbReference>
<dbReference type="EMBL" id="PYAV01000002">
    <property type="protein sequence ID" value="PSL50906.1"/>
    <property type="molecule type" value="Genomic_DNA"/>
</dbReference>
<name>A0A2P8HXE8_9BACI</name>
<comment type="caution">
    <text evidence="1">The sequence shown here is derived from an EMBL/GenBank/DDBJ whole genome shotgun (WGS) entry which is preliminary data.</text>
</comment>
<accession>A0A2P8HXE8</accession>
<reference evidence="1 2" key="1">
    <citation type="submission" date="2018-03" db="EMBL/GenBank/DDBJ databases">
        <title>Genomic Encyclopedia of Type Strains, Phase III (KMG-III): the genomes of soil and plant-associated and newly described type strains.</title>
        <authorList>
            <person name="Whitman W."/>
        </authorList>
    </citation>
    <scope>NUCLEOTIDE SEQUENCE [LARGE SCALE GENOMIC DNA]</scope>
    <source>
        <strain evidence="1 2">CGMCC 1.07653</strain>
    </source>
</reference>
<dbReference type="InterPro" id="IPR020908">
    <property type="entry name" value="UPF0738"/>
</dbReference>
<gene>
    <name evidence="1" type="ORF">B0H94_102183</name>
</gene>